<dbReference type="InterPro" id="IPR017871">
    <property type="entry name" value="ABC_transporter-like_CS"/>
</dbReference>
<dbReference type="Proteomes" id="UP000249746">
    <property type="component" value="Unassembled WGS sequence"/>
</dbReference>
<proteinExistence type="predicted"/>
<evidence type="ECO:0000256" key="7">
    <source>
        <dbReference type="ARBA" id="ARBA00022989"/>
    </source>
</evidence>
<dbReference type="GO" id="GO:0005524">
    <property type="term" value="F:ATP binding"/>
    <property type="evidence" value="ECO:0007669"/>
    <property type="project" value="UniProtKB-KW"/>
</dbReference>
<comment type="subcellular location">
    <subcellularLocation>
        <location evidence="1">Cell membrane</location>
        <topology evidence="1">Multi-pass membrane protein</topology>
    </subcellularLocation>
</comment>
<dbReference type="Gene3D" id="1.20.1560.10">
    <property type="entry name" value="ABC transporter type 1, transmembrane domain"/>
    <property type="match status" value="1"/>
</dbReference>
<evidence type="ECO:0000256" key="1">
    <source>
        <dbReference type="ARBA" id="ARBA00004651"/>
    </source>
</evidence>
<dbReference type="InterPro" id="IPR011527">
    <property type="entry name" value="ABC1_TM_dom"/>
</dbReference>
<dbReference type="InterPro" id="IPR039421">
    <property type="entry name" value="Type_1_exporter"/>
</dbReference>
<dbReference type="GO" id="GO:0005886">
    <property type="term" value="C:plasma membrane"/>
    <property type="evidence" value="ECO:0007669"/>
    <property type="project" value="UniProtKB-SubCell"/>
</dbReference>
<dbReference type="InterPro" id="IPR003593">
    <property type="entry name" value="AAA+_ATPase"/>
</dbReference>
<evidence type="ECO:0000256" key="2">
    <source>
        <dbReference type="ARBA" id="ARBA00022448"/>
    </source>
</evidence>
<evidence type="ECO:0000259" key="10">
    <source>
        <dbReference type="PROSITE" id="PS50893"/>
    </source>
</evidence>
<feature type="transmembrane region" description="Helical" evidence="9">
    <location>
        <begin position="171"/>
        <end position="190"/>
    </location>
</feature>
<dbReference type="OrthoDB" id="9760168at2"/>
<dbReference type="SUPFAM" id="SSF90123">
    <property type="entry name" value="ABC transporter transmembrane region"/>
    <property type="match status" value="1"/>
</dbReference>
<keyword evidence="7 9" id="KW-1133">Transmembrane helix</keyword>
<keyword evidence="6 12" id="KW-0067">ATP-binding</keyword>
<dbReference type="PROSITE" id="PS50893">
    <property type="entry name" value="ABC_TRANSPORTER_2"/>
    <property type="match status" value="1"/>
</dbReference>
<dbReference type="Pfam" id="PF00005">
    <property type="entry name" value="ABC_tran"/>
    <property type="match status" value="1"/>
</dbReference>
<keyword evidence="13" id="KW-1185">Reference proteome</keyword>
<evidence type="ECO:0000256" key="9">
    <source>
        <dbReference type="SAM" id="Phobius"/>
    </source>
</evidence>
<name>A0A2W6MVP7_9HELI</name>
<keyword evidence="3" id="KW-1003">Cell membrane</keyword>
<dbReference type="GO" id="GO:0016887">
    <property type="term" value="F:ATP hydrolysis activity"/>
    <property type="evidence" value="ECO:0007669"/>
    <property type="project" value="InterPro"/>
</dbReference>
<dbReference type="CDD" id="cd18553">
    <property type="entry name" value="ABC_6TM_PglK_like"/>
    <property type="match status" value="1"/>
</dbReference>
<dbReference type="RefSeq" id="WP_111229451.1">
    <property type="nucleotide sequence ID" value="NZ_NBIU01000007.1"/>
</dbReference>
<evidence type="ECO:0000313" key="13">
    <source>
        <dbReference type="Proteomes" id="UP000249746"/>
    </source>
</evidence>
<feature type="transmembrane region" description="Helical" evidence="9">
    <location>
        <begin position="72"/>
        <end position="94"/>
    </location>
</feature>
<evidence type="ECO:0000259" key="11">
    <source>
        <dbReference type="PROSITE" id="PS50929"/>
    </source>
</evidence>
<dbReference type="PROSITE" id="PS50929">
    <property type="entry name" value="ABC_TM1F"/>
    <property type="match status" value="1"/>
</dbReference>
<dbReference type="GO" id="GO:0034040">
    <property type="term" value="F:ATPase-coupled lipid transmembrane transporter activity"/>
    <property type="evidence" value="ECO:0007669"/>
    <property type="project" value="TreeGrafter"/>
</dbReference>
<reference evidence="12 13" key="1">
    <citation type="submission" date="2017-03" db="EMBL/GenBank/DDBJ databases">
        <title>Genomic and clinical evidence uncovers the enterohepatic species Helicobacter valdiviensis as a potential human intestinal pathogen.</title>
        <authorList>
            <person name="Fresia P."/>
            <person name="Jara R."/>
            <person name="Sierra R."/>
            <person name="Ferres I."/>
            <person name="Greif G."/>
            <person name="Iraola G."/>
            <person name="Collado L."/>
        </authorList>
    </citation>
    <scope>NUCLEOTIDE SEQUENCE [LARGE SCALE GENOMIC DNA]</scope>
    <source>
        <strain evidence="12 13">WBE14</strain>
    </source>
</reference>
<gene>
    <name evidence="12" type="ORF">B6S12_03590</name>
</gene>
<dbReference type="SMART" id="SM00382">
    <property type="entry name" value="AAA"/>
    <property type="match status" value="1"/>
</dbReference>
<protein>
    <submittedName>
        <fullName evidence="12">ABC transporter ATP-binding protein</fullName>
    </submittedName>
</protein>
<evidence type="ECO:0000313" key="12">
    <source>
        <dbReference type="EMBL" id="PZT48422.1"/>
    </source>
</evidence>
<feature type="transmembrane region" description="Helical" evidence="9">
    <location>
        <begin position="262"/>
        <end position="281"/>
    </location>
</feature>
<dbReference type="GO" id="GO:0140359">
    <property type="term" value="F:ABC-type transporter activity"/>
    <property type="evidence" value="ECO:0007669"/>
    <property type="project" value="InterPro"/>
</dbReference>
<evidence type="ECO:0000256" key="5">
    <source>
        <dbReference type="ARBA" id="ARBA00022741"/>
    </source>
</evidence>
<feature type="transmembrane region" description="Helical" evidence="9">
    <location>
        <begin position="144"/>
        <end position="165"/>
    </location>
</feature>
<dbReference type="AlphaFoldDB" id="A0A2W6MVP7"/>
<evidence type="ECO:0000256" key="8">
    <source>
        <dbReference type="ARBA" id="ARBA00023136"/>
    </source>
</evidence>
<dbReference type="PANTHER" id="PTHR24221:SF654">
    <property type="entry name" value="ATP-BINDING CASSETTE SUB-FAMILY B MEMBER 6"/>
    <property type="match status" value="1"/>
</dbReference>
<dbReference type="EMBL" id="NBIU01000007">
    <property type="protein sequence ID" value="PZT48422.1"/>
    <property type="molecule type" value="Genomic_DNA"/>
</dbReference>
<dbReference type="PANTHER" id="PTHR24221">
    <property type="entry name" value="ATP-BINDING CASSETTE SUB-FAMILY B"/>
    <property type="match status" value="1"/>
</dbReference>
<keyword evidence="4 9" id="KW-0812">Transmembrane</keyword>
<evidence type="ECO:0000256" key="3">
    <source>
        <dbReference type="ARBA" id="ARBA00022475"/>
    </source>
</evidence>
<dbReference type="InterPro" id="IPR027417">
    <property type="entry name" value="P-loop_NTPase"/>
</dbReference>
<feature type="domain" description="ABC transmembrane type-1" evidence="11">
    <location>
        <begin position="18"/>
        <end position="318"/>
    </location>
</feature>
<dbReference type="InterPro" id="IPR036640">
    <property type="entry name" value="ABC1_TM_sf"/>
</dbReference>
<feature type="transmembrane region" description="Helical" evidence="9">
    <location>
        <begin position="16"/>
        <end position="42"/>
    </location>
</feature>
<dbReference type="Pfam" id="PF00664">
    <property type="entry name" value="ABC_membrane"/>
    <property type="match status" value="1"/>
</dbReference>
<organism evidence="12 13">
    <name type="scientific">Helicobacter valdiviensis</name>
    <dbReference type="NCBI Taxonomy" id="1458358"/>
    <lineage>
        <taxon>Bacteria</taxon>
        <taxon>Pseudomonadati</taxon>
        <taxon>Campylobacterota</taxon>
        <taxon>Epsilonproteobacteria</taxon>
        <taxon>Campylobacterales</taxon>
        <taxon>Helicobacteraceae</taxon>
        <taxon>Helicobacter</taxon>
    </lineage>
</organism>
<dbReference type="PROSITE" id="PS00211">
    <property type="entry name" value="ABC_TRANSPORTER_1"/>
    <property type="match status" value="1"/>
</dbReference>
<dbReference type="Gene3D" id="3.40.50.300">
    <property type="entry name" value="P-loop containing nucleotide triphosphate hydrolases"/>
    <property type="match status" value="1"/>
</dbReference>
<accession>A0A2W6MVP7</accession>
<keyword evidence="2" id="KW-0813">Transport</keyword>
<feature type="domain" description="ABC transporter" evidence="10">
    <location>
        <begin position="350"/>
        <end position="568"/>
    </location>
</feature>
<dbReference type="InterPro" id="IPR003439">
    <property type="entry name" value="ABC_transporter-like_ATP-bd"/>
</dbReference>
<comment type="caution">
    <text evidence="12">The sequence shown here is derived from an EMBL/GenBank/DDBJ whole genome shotgun (WGS) entry which is preliminary data.</text>
</comment>
<sequence length="569" mass="65049">MISQLKIILSKKDRRYVFFLLFMSLVISLIELVGISAIAPFISIASDFSLITSKPYFAYFYHLFSFQNPYDFVVFFGVALLIFYAFRSLINLFYQHLLARFTFFRYHLIVGRLFVNYLGMNYQDFITKNTSHLTKTITTEAHNFTILLSAFLFMTSEVFVVLLLYGTLLFVNFKITLGLTLILGVFGLLMSKLISRRIKSQGKEREFYQKGFFETLTSSFGNYKIIKLQCNDAVILEKFNNSSYGYSLANIKNQTFFHIPRLLLEALGFCMMILVVLYLFISQNGNISGYLPLLSMYVLALYRLLPSINRILDSYNKILFNFRSLEIIYQDVLLQTKQLGEEKIDFKNEIKLIDVSFAYTQGKEILKHLNLNIKKGSKVAFIGESGSGKSTLIDLIISLLEPKSGKIQIDGVDLEPKNLKSWRKKIGYIPQNVYLFDGDIAQNVAFGREFDEEKIISCLKLANIYDFLAKKEGIYTQVGDGGIALSGGQKQRVAIARALYGDPEILVLDEATSALDNQTEQKIMDEIYQISKNKTLLIIAHRLSTIKNCDIIYKIQNGLPQAISYDTLT</sequence>
<dbReference type="FunFam" id="3.40.50.300:FF:000299">
    <property type="entry name" value="ABC transporter ATP-binding protein/permease"/>
    <property type="match status" value="1"/>
</dbReference>
<evidence type="ECO:0000256" key="6">
    <source>
        <dbReference type="ARBA" id="ARBA00022840"/>
    </source>
</evidence>
<evidence type="ECO:0000256" key="4">
    <source>
        <dbReference type="ARBA" id="ARBA00022692"/>
    </source>
</evidence>
<keyword evidence="5" id="KW-0547">Nucleotide-binding</keyword>
<dbReference type="SUPFAM" id="SSF52540">
    <property type="entry name" value="P-loop containing nucleoside triphosphate hydrolases"/>
    <property type="match status" value="1"/>
</dbReference>
<keyword evidence="8 9" id="KW-0472">Membrane</keyword>